<reference evidence="2 3" key="1">
    <citation type="submission" date="2020-08" db="EMBL/GenBank/DDBJ databases">
        <title>Sequencing the genomes of 1000 actinobacteria strains.</title>
        <authorList>
            <person name="Klenk H.-P."/>
        </authorList>
    </citation>
    <scope>NUCLEOTIDE SEQUENCE [LARGE SCALE GENOMIC DNA]</scope>
    <source>
        <strain evidence="2 3">DSM 46659</strain>
    </source>
</reference>
<accession>A0A7W9YK27</accession>
<evidence type="ECO:0000313" key="2">
    <source>
        <dbReference type="EMBL" id="MBB6172981.1"/>
    </source>
</evidence>
<comment type="caution">
    <text evidence="2">The sequence shown here is derived from an EMBL/GenBank/DDBJ whole genome shotgun (WGS) entry which is preliminary data.</text>
</comment>
<feature type="region of interest" description="Disordered" evidence="1">
    <location>
        <begin position="1"/>
        <end position="20"/>
    </location>
</feature>
<protein>
    <recommendedName>
        <fullName evidence="4">3-methyladenine DNA glycosylase</fullName>
    </recommendedName>
</protein>
<dbReference type="AlphaFoldDB" id="A0A7W9YK27"/>
<evidence type="ECO:0008006" key="4">
    <source>
        <dbReference type="Google" id="ProtNLM"/>
    </source>
</evidence>
<gene>
    <name evidence="2" type="ORF">HNR23_003041</name>
</gene>
<dbReference type="RefSeq" id="WP_246421772.1">
    <property type="nucleotide sequence ID" value="NZ_JACHDS010000001.1"/>
</dbReference>
<proteinExistence type="predicted"/>
<dbReference type="EMBL" id="JACHDS010000001">
    <property type="protein sequence ID" value="MBB6172981.1"/>
    <property type="molecule type" value="Genomic_DNA"/>
</dbReference>
<feature type="compositionally biased region" description="Polar residues" evidence="1">
    <location>
        <begin position="1"/>
        <end position="11"/>
    </location>
</feature>
<name>A0A7W9YK27_9ACTN</name>
<dbReference type="Proteomes" id="UP000546642">
    <property type="component" value="Unassembled WGS sequence"/>
</dbReference>
<keyword evidence="3" id="KW-1185">Reference proteome</keyword>
<sequence length="318" mass="35577">MNTRTANSTAAGTAPTAPLEEHVWQEREARHRKRADALLAGHLERRLRGVAHPVEDFLFTYYSYKPTQLRRWYPGAGAVLLGAAARSRLDERFFTEVRSADAAGRTVVGVGLDMEAFLAKRAPTARFVVSLLRAVASRPAHLGCFGLHEWAMVYRQSPEEVRHSAVPLRLGPEGTDRVVESHRIQCSHYDAFRFFTPEARPLNRLRPSRDTQVELDQPGCLHATMDLYKWAYKLAPAVPGELLLDCFELSRDVRELDMRASPYDLGDHGYTPVRIETAQGKADYMAAQEAFAERGAVLRARLLEALAPLVPSDAADED</sequence>
<evidence type="ECO:0000313" key="3">
    <source>
        <dbReference type="Proteomes" id="UP000546642"/>
    </source>
</evidence>
<organism evidence="2 3">
    <name type="scientific">Nocardiopsis mwathae</name>
    <dbReference type="NCBI Taxonomy" id="1472723"/>
    <lineage>
        <taxon>Bacteria</taxon>
        <taxon>Bacillati</taxon>
        <taxon>Actinomycetota</taxon>
        <taxon>Actinomycetes</taxon>
        <taxon>Streptosporangiales</taxon>
        <taxon>Nocardiopsidaceae</taxon>
        <taxon>Nocardiopsis</taxon>
    </lineage>
</organism>
<evidence type="ECO:0000256" key="1">
    <source>
        <dbReference type="SAM" id="MobiDB-lite"/>
    </source>
</evidence>